<dbReference type="PIRSF" id="PIRSF004555">
    <property type="entry name" value="UCP004555"/>
    <property type="match status" value="1"/>
</dbReference>
<proteinExistence type="inferred from homology"/>
<keyword evidence="2" id="KW-0963">Cytoplasm</keyword>
<dbReference type="Gene3D" id="3.30.1310.10">
    <property type="entry name" value="Nucleoid-associated protein YbaB-like domain"/>
    <property type="match status" value="1"/>
</dbReference>
<reference evidence="4" key="1">
    <citation type="submission" date="2009-12" db="EMBL/GenBank/DDBJ databases">
        <title>Complete sequence of Treponema azotonutricium strain ZAS-9.</title>
        <authorList>
            <person name="Tetu S.G."/>
            <person name="Matson E."/>
            <person name="Ren Q."/>
            <person name="Seshadri R."/>
            <person name="Elbourne L."/>
            <person name="Hassan K.A."/>
            <person name="Durkin A."/>
            <person name="Radune D."/>
            <person name="Mohamoud Y."/>
            <person name="Shay R."/>
            <person name="Jin S."/>
            <person name="Zhang X."/>
            <person name="Lucey K."/>
            <person name="Ballor N.R."/>
            <person name="Ottesen E."/>
            <person name="Rosenthal R."/>
            <person name="Allen A."/>
            <person name="Leadbetter J.R."/>
            <person name="Paulsen I.T."/>
        </authorList>
    </citation>
    <scope>NUCLEOTIDE SEQUENCE [LARGE SCALE GENOMIC DNA]</scope>
    <source>
        <strain evidence="4">ATCC BAA-888 / DSM 13862 / ZAS-9</strain>
    </source>
</reference>
<dbReference type="NCBIfam" id="TIGR00103">
    <property type="entry name" value="DNA_YbaB_EbfC"/>
    <property type="match status" value="1"/>
</dbReference>
<comment type="function">
    <text evidence="2">Binds to DNA and alters its conformation. May be involved in regulation of gene expression, nucleoid organization and DNA protection.</text>
</comment>
<dbReference type="HOGENOM" id="CLU_140930_0_1_12"/>
<dbReference type="InParanoid" id="F5YC11"/>
<name>F5YC11_LEAAZ</name>
<dbReference type="AlphaFoldDB" id="F5YC11"/>
<evidence type="ECO:0000313" key="4">
    <source>
        <dbReference type="Proteomes" id="UP000009222"/>
    </source>
</evidence>
<reference evidence="3 4" key="2">
    <citation type="journal article" date="2011" name="ISME J.">
        <title>RNA-seq reveals cooperative metabolic interactions between two termite-gut spirochete species in co-culture.</title>
        <authorList>
            <person name="Rosenthal A.Z."/>
            <person name="Matson E.G."/>
            <person name="Eldar A."/>
            <person name="Leadbetter J.R."/>
        </authorList>
    </citation>
    <scope>NUCLEOTIDE SEQUENCE [LARGE SCALE GENOMIC DNA]</scope>
    <source>
        <strain evidence="4">ATCC BAA-888 / DSM 13862 / ZAS-9</strain>
    </source>
</reference>
<dbReference type="PANTHER" id="PTHR33449">
    <property type="entry name" value="NUCLEOID-ASSOCIATED PROTEIN YBAB"/>
    <property type="match status" value="1"/>
</dbReference>
<dbReference type="Pfam" id="PF02575">
    <property type="entry name" value="YbaB_DNA_bd"/>
    <property type="match status" value="1"/>
</dbReference>
<dbReference type="GO" id="GO:0005829">
    <property type="term" value="C:cytosol"/>
    <property type="evidence" value="ECO:0007669"/>
    <property type="project" value="TreeGrafter"/>
</dbReference>
<comment type="subcellular location">
    <subcellularLocation>
        <location evidence="2">Cytoplasm</location>
        <location evidence="2">Nucleoid</location>
    </subcellularLocation>
</comment>
<dbReference type="Proteomes" id="UP000009222">
    <property type="component" value="Chromosome"/>
</dbReference>
<dbReference type="GO" id="GO:0003677">
    <property type="term" value="F:DNA binding"/>
    <property type="evidence" value="ECO:0007669"/>
    <property type="project" value="UniProtKB-UniRule"/>
</dbReference>
<dbReference type="PANTHER" id="PTHR33449:SF1">
    <property type="entry name" value="NUCLEOID-ASSOCIATED PROTEIN YBAB"/>
    <property type="match status" value="1"/>
</dbReference>
<dbReference type="InterPro" id="IPR036894">
    <property type="entry name" value="YbaB-like_sf"/>
</dbReference>
<accession>F5YC11</accession>
<dbReference type="KEGG" id="taz:TREAZ_1793"/>
<dbReference type="SUPFAM" id="SSF82607">
    <property type="entry name" value="YbaB-like"/>
    <property type="match status" value="1"/>
</dbReference>
<dbReference type="STRING" id="545695.TREAZ_1793"/>
<keyword evidence="4" id="KW-1185">Reference proteome</keyword>
<comment type="similarity">
    <text evidence="2">Belongs to the YbaB/EbfC family.</text>
</comment>
<dbReference type="InterPro" id="IPR004401">
    <property type="entry name" value="YbaB/EbfC"/>
</dbReference>
<protein>
    <recommendedName>
        <fullName evidence="2">Nucleoid-associated protein TREAZ_1793</fullName>
    </recommendedName>
</protein>
<sequence>MNINPFDILKNAQKIQEQMGAFQEKLGGLRIEGSSGGGMVTIAMNGRMEVLQISISPEAMEDRDMLQDLIAAAFNSALEKARETVNREMGALAGMPGGFPPGGFPGVVPGVQ</sequence>
<keyword evidence="1 2" id="KW-0238">DNA-binding</keyword>
<dbReference type="RefSeq" id="WP_015710237.1">
    <property type="nucleotide sequence ID" value="NC_015577.1"/>
</dbReference>
<dbReference type="HAMAP" id="MF_00274">
    <property type="entry name" value="DNA_YbaB_EbfC"/>
    <property type="match status" value="1"/>
</dbReference>
<dbReference type="OrthoDB" id="9795263at2"/>
<dbReference type="GO" id="GO:0043590">
    <property type="term" value="C:bacterial nucleoid"/>
    <property type="evidence" value="ECO:0007669"/>
    <property type="project" value="UniProtKB-UniRule"/>
</dbReference>
<evidence type="ECO:0000256" key="2">
    <source>
        <dbReference type="HAMAP-Rule" id="MF_00274"/>
    </source>
</evidence>
<dbReference type="EMBL" id="CP001841">
    <property type="protein sequence ID" value="AEF83009.1"/>
    <property type="molecule type" value="Genomic_DNA"/>
</dbReference>
<dbReference type="eggNOG" id="COG0718">
    <property type="taxonomic scope" value="Bacteria"/>
</dbReference>
<comment type="subunit">
    <text evidence="2">Homodimer.</text>
</comment>
<dbReference type="FunCoup" id="F5YC11">
    <property type="interactions" value="245"/>
</dbReference>
<gene>
    <name evidence="3" type="ordered locus">TREAZ_1793</name>
</gene>
<evidence type="ECO:0000256" key="1">
    <source>
        <dbReference type="ARBA" id="ARBA00023125"/>
    </source>
</evidence>
<organism evidence="3 4">
    <name type="scientific">Leadbettera azotonutricia (strain ATCC BAA-888 / DSM 13862 / ZAS-9)</name>
    <name type="common">Treponema azotonutricium</name>
    <dbReference type="NCBI Taxonomy" id="545695"/>
    <lineage>
        <taxon>Bacteria</taxon>
        <taxon>Pseudomonadati</taxon>
        <taxon>Spirochaetota</taxon>
        <taxon>Spirochaetia</taxon>
        <taxon>Spirochaetales</taxon>
        <taxon>Breznakiellaceae</taxon>
        <taxon>Leadbettera</taxon>
    </lineage>
</organism>
<evidence type="ECO:0000313" key="3">
    <source>
        <dbReference type="EMBL" id="AEF83009.1"/>
    </source>
</evidence>